<evidence type="ECO:0000256" key="10">
    <source>
        <dbReference type="ARBA" id="ARBA00023235"/>
    </source>
</evidence>
<keyword evidence="7 11" id="KW-0067">ATP-binding</keyword>
<feature type="binding site" evidence="11">
    <location>
        <begin position="185"/>
        <end position="192"/>
    </location>
    <ligand>
        <name>ATP</name>
        <dbReference type="ChEBI" id="CHEBI:30616"/>
    </ligand>
</feature>
<proteinExistence type="inferred from homology"/>
<keyword evidence="3 11" id="KW-0227">DNA damage</keyword>
<comment type="similarity">
    <text evidence="11">Belongs to the RecD family.</text>
</comment>
<comment type="miscellaneous">
    <text evidence="11">In the RecBCD complex, RecB has a slow 3'-5' helicase, an exonuclease activity and loads RecA onto ssDNA, RecD has a fast 5'-3' helicase activity, while RecC stimulates the ATPase and processivity of the RecB helicase and contributes to recognition of the Chi site.</text>
</comment>
<dbReference type="HAMAP" id="MF_01487">
    <property type="entry name" value="RecD"/>
    <property type="match status" value="1"/>
</dbReference>
<dbReference type="NCBIfam" id="TIGR01447">
    <property type="entry name" value="recD"/>
    <property type="match status" value="1"/>
</dbReference>
<keyword evidence="8 11" id="KW-0238">DNA-binding</keyword>
<dbReference type="Pfam" id="PF13245">
    <property type="entry name" value="AAA_19"/>
    <property type="match status" value="1"/>
</dbReference>
<dbReference type="GO" id="GO:0000724">
    <property type="term" value="P:double-strand break repair via homologous recombination"/>
    <property type="evidence" value="ECO:0007669"/>
    <property type="project" value="UniProtKB-UniRule"/>
</dbReference>
<evidence type="ECO:0000313" key="16">
    <source>
        <dbReference type="Proteomes" id="UP000196138"/>
    </source>
</evidence>
<dbReference type="InterPro" id="IPR027417">
    <property type="entry name" value="P-loop_NTPase"/>
</dbReference>
<sequence>MSDATTAGHRPRAADLPALATSGNDAVPGAVDAVQHAAGLSAGSVPGDAVGGAAPLQGAGPAGQAANPVATPMDALHGVTLAEWQAQLAASSQVMAGEGASPLVLRGPRLYLRRTWQDEQTVRAAIAARVGSPAARAQRDAWAPAQWRAALSALFPAPADDDGAMDWQQAACAMAASQGFCIITGGPGTGKTTTVVKLLALLQAMALTGVGAGAVAEGLAPLAGRSAGTPLRIALAAPTGKAAARLGESISGALARLDVQGLAMAMQSMQPSSFFDEREVVDTPSNLSEAPSAQTLLAAIPTGAQTLHRLLGPRADSRHFWHHAHRPLPVDVLVVDEASMVDLDMMARLMQALPPQARLVLLGDKDQLASVEAGAVLGELCSRAVKGHFSAATADWLQAVTGRSVPRDLQDANGTALDQAVVMLRQSHRFGADSGIGQLAAAVNAGEPRAVRALRQRRLRDLQWLAVTQPQAPALAQLVLNGQGAGLVAEPQPGAPSSAARLARPQGHGHYLSVMRAGEAAWRARAQQVGVAPDDAALDAWALSVLQAQRQFQLLCALRQGAWGVEGLNRRIARWAMNAGLVQVQGSWWAGRPVMVTANDYGLGLMNGDIGVTLARPVAGRSAVSELGTRLSVAFAAPDRPGGVRWVSPSRLTQVDTVFAMTVHKSQGSEFTHAALVIPPAWNPVLTRELVYTGITRASHWCSLVLAGAHGEEVLELAVKRRVLRASGLLADALEGSRHESRA</sequence>
<dbReference type="Pfam" id="PF13538">
    <property type="entry name" value="UvrD_C_2"/>
    <property type="match status" value="1"/>
</dbReference>
<dbReference type="GO" id="GO:0009338">
    <property type="term" value="C:exodeoxyribonuclease V complex"/>
    <property type="evidence" value="ECO:0007669"/>
    <property type="project" value="InterPro"/>
</dbReference>
<evidence type="ECO:0000256" key="12">
    <source>
        <dbReference type="SAM" id="MobiDB-lite"/>
    </source>
</evidence>
<dbReference type="KEGG" id="cser:CCO03_11445"/>
<dbReference type="Proteomes" id="UP000196138">
    <property type="component" value="Chromosome"/>
</dbReference>
<dbReference type="GO" id="GO:0005524">
    <property type="term" value="F:ATP binding"/>
    <property type="evidence" value="ECO:0007669"/>
    <property type="project" value="UniProtKB-UniRule"/>
</dbReference>
<dbReference type="InterPro" id="IPR006344">
    <property type="entry name" value="RecD"/>
</dbReference>
<dbReference type="InterPro" id="IPR049550">
    <property type="entry name" value="RecD_N"/>
</dbReference>
<comment type="function">
    <text evidence="11">A helicase/nuclease that prepares dsDNA breaks (DSB) for recombinational DNA repair. Binds to DSBs and unwinds DNA via a highly rapid and processive ATP-dependent bidirectional helicase activity. Unwinds dsDNA until it encounters a Chi (crossover hotspot instigator) sequence from the 3' direction. Cuts ssDNA a few nucleotides 3' to the Chi site. The properties and activities of the enzyme are changed at Chi. The Chi-altered holoenzyme produces a long 3'-ssDNA overhang and facilitates RecA-binding to the ssDNA for homologous DNA recombination and repair. Holoenzyme degrades any linearized DNA that is unable to undergo homologous recombination. In the holoenzyme this subunit has ssDNA-dependent ATPase and 5'-3' helicase activity. When added to pre-assembled RecBC greatly stimulates nuclease activity and augments holoenzyme processivity. Negatively regulates the RecA-loading ability of RecBCD.</text>
</comment>
<feature type="domain" description="RecBCD enzyme subunit RecD N-terminal" evidence="14">
    <location>
        <begin position="70"/>
        <end position="111"/>
    </location>
</feature>
<dbReference type="OrthoDB" id="9803432at2"/>
<dbReference type="GO" id="GO:0043139">
    <property type="term" value="F:5'-3' DNA helicase activity"/>
    <property type="evidence" value="ECO:0007669"/>
    <property type="project" value="UniProtKB-UniRule"/>
</dbReference>
<comment type="subunit">
    <text evidence="11">Heterotrimer of RecB, RecC and RecD. All subunits contribute to DNA-binding.</text>
</comment>
<evidence type="ECO:0000256" key="5">
    <source>
        <dbReference type="ARBA" id="ARBA00022806"/>
    </source>
</evidence>
<keyword evidence="5 11" id="KW-0347">Helicase</keyword>
<keyword evidence="2 11" id="KW-0547">Nucleotide-binding</keyword>
<dbReference type="Gene3D" id="1.10.10.1020">
    <property type="entry name" value="RecBCD complex, subunit RecD, N-terminal domain"/>
    <property type="match status" value="1"/>
</dbReference>
<gene>
    <name evidence="11" type="primary">recD</name>
    <name evidence="15" type="ORF">CCO03_11445</name>
</gene>
<reference evidence="15 16" key="1">
    <citation type="submission" date="2017-05" db="EMBL/GenBank/DDBJ databases">
        <authorList>
            <person name="Song R."/>
            <person name="Chenine A.L."/>
            <person name="Ruprecht R.M."/>
        </authorList>
    </citation>
    <scope>NUCLEOTIDE SEQUENCE [LARGE SCALE GENOMIC DNA]</scope>
    <source>
        <strain evidence="15 16">DSM 26136</strain>
    </source>
</reference>
<dbReference type="GO" id="GO:0017116">
    <property type="term" value="F:single-stranded DNA helicase activity"/>
    <property type="evidence" value="ECO:0007669"/>
    <property type="project" value="TreeGrafter"/>
</dbReference>
<dbReference type="InterPro" id="IPR027785">
    <property type="entry name" value="UvrD-like_helicase_C"/>
</dbReference>
<keyword evidence="4 11" id="KW-0378">Hydrolase</keyword>
<feature type="region of interest" description="Disordered" evidence="12">
    <location>
        <begin position="1"/>
        <end position="21"/>
    </location>
</feature>
<dbReference type="EC" id="5.6.2.3" evidence="11"/>
<keyword evidence="10 11" id="KW-0413">Isomerase</keyword>
<keyword evidence="16" id="KW-1185">Reference proteome</keyword>
<evidence type="ECO:0000256" key="6">
    <source>
        <dbReference type="ARBA" id="ARBA00022839"/>
    </source>
</evidence>
<feature type="domain" description="UvrD-like helicase C-terminal" evidence="13">
    <location>
        <begin position="658"/>
        <end position="705"/>
    </location>
</feature>
<keyword evidence="1 11" id="KW-0540">Nuclease</keyword>
<dbReference type="CDD" id="cd18809">
    <property type="entry name" value="SF1_C_RecD"/>
    <property type="match status" value="1"/>
</dbReference>
<evidence type="ECO:0000256" key="7">
    <source>
        <dbReference type="ARBA" id="ARBA00022840"/>
    </source>
</evidence>
<evidence type="ECO:0000259" key="13">
    <source>
        <dbReference type="Pfam" id="PF13538"/>
    </source>
</evidence>
<dbReference type="PANTHER" id="PTHR43788">
    <property type="entry name" value="DNA2/NAM7 HELICASE FAMILY MEMBER"/>
    <property type="match status" value="1"/>
</dbReference>
<evidence type="ECO:0000259" key="14">
    <source>
        <dbReference type="Pfam" id="PF21185"/>
    </source>
</evidence>
<dbReference type="EMBL" id="CP021455">
    <property type="protein sequence ID" value="ARU06804.1"/>
    <property type="molecule type" value="Genomic_DNA"/>
</dbReference>
<keyword evidence="6 11" id="KW-0269">Exonuclease</keyword>
<evidence type="ECO:0000256" key="4">
    <source>
        <dbReference type="ARBA" id="ARBA00022801"/>
    </source>
</evidence>
<evidence type="ECO:0000256" key="9">
    <source>
        <dbReference type="ARBA" id="ARBA00023204"/>
    </source>
</evidence>
<dbReference type="GO" id="GO:0016887">
    <property type="term" value="F:ATP hydrolysis activity"/>
    <property type="evidence" value="ECO:0007669"/>
    <property type="project" value="RHEA"/>
</dbReference>
<dbReference type="AlphaFoldDB" id="A0A1Y0ET04"/>
<protein>
    <recommendedName>
        <fullName evidence="11">RecBCD enzyme subunit RecD</fullName>
        <ecNumber evidence="11">5.6.2.3</ecNumber>
    </recommendedName>
    <alternativeName>
        <fullName evidence="11">DNA 5'-3' helicase subunit RecD</fullName>
    </alternativeName>
    <alternativeName>
        <fullName evidence="11">Exonuclease V subunit RecD</fullName>
        <shortName evidence="11">ExoV subunit RecD</shortName>
    </alternativeName>
    <alternativeName>
        <fullName evidence="11">Helicase/nuclease RecBCD subunit RecD</fullName>
    </alternativeName>
</protein>
<evidence type="ECO:0000256" key="3">
    <source>
        <dbReference type="ARBA" id="ARBA00022763"/>
    </source>
</evidence>
<dbReference type="Gene3D" id="3.40.50.300">
    <property type="entry name" value="P-loop containing nucleotide triphosphate hydrolases"/>
    <property type="match status" value="3"/>
</dbReference>
<dbReference type="GO" id="GO:0008854">
    <property type="term" value="F:exodeoxyribonuclease V activity"/>
    <property type="evidence" value="ECO:0007669"/>
    <property type="project" value="InterPro"/>
</dbReference>
<dbReference type="Pfam" id="PF21185">
    <property type="entry name" value="RecD_N"/>
    <property type="match status" value="1"/>
</dbReference>
<comment type="catalytic activity">
    <reaction evidence="11">
        <text>ATP + H2O = ADP + phosphate + H(+)</text>
        <dbReference type="Rhea" id="RHEA:13065"/>
        <dbReference type="ChEBI" id="CHEBI:15377"/>
        <dbReference type="ChEBI" id="CHEBI:15378"/>
        <dbReference type="ChEBI" id="CHEBI:30616"/>
        <dbReference type="ChEBI" id="CHEBI:43474"/>
        <dbReference type="ChEBI" id="CHEBI:456216"/>
        <dbReference type="EC" id="5.6.2.3"/>
    </reaction>
</comment>
<evidence type="ECO:0000256" key="11">
    <source>
        <dbReference type="HAMAP-Rule" id="MF_01487"/>
    </source>
</evidence>
<dbReference type="GO" id="GO:0003677">
    <property type="term" value="F:DNA binding"/>
    <property type="evidence" value="ECO:0007669"/>
    <property type="project" value="UniProtKB-UniRule"/>
</dbReference>
<keyword evidence="9 11" id="KW-0234">DNA repair</keyword>
<dbReference type="PANTHER" id="PTHR43788:SF6">
    <property type="entry name" value="DNA HELICASE B"/>
    <property type="match status" value="1"/>
</dbReference>
<name>A0A1Y0ET04_9BURK</name>
<accession>A0A1Y0ET04</accession>
<organism evidence="15 16">
    <name type="scientific">Comamonas serinivorans</name>
    <dbReference type="NCBI Taxonomy" id="1082851"/>
    <lineage>
        <taxon>Bacteria</taxon>
        <taxon>Pseudomonadati</taxon>
        <taxon>Pseudomonadota</taxon>
        <taxon>Betaproteobacteria</taxon>
        <taxon>Burkholderiales</taxon>
        <taxon>Comamonadaceae</taxon>
        <taxon>Comamonas</taxon>
    </lineage>
</organism>
<evidence type="ECO:0000256" key="2">
    <source>
        <dbReference type="ARBA" id="ARBA00022741"/>
    </source>
</evidence>
<evidence type="ECO:0000256" key="1">
    <source>
        <dbReference type="ARBA" id="ARBA00022722"/>
    </source>
</evidence>
<dbReference type="InterPro" id="IPR041851">
    <property type="entry name" value="RecD_N_sf"/>
</dbReference>
<evidence type="ECO:0000313" key="15">
    <source>
        <dbReference type="EMBL" id="ARU06804.1"/>
    </source>
</evidence>
<evidence type="ECO:0000256" key="8">
    <source>
        <dbReference type="ARBA" id="ARBA00023125"/>
    </source>
</evidence>
<dbReference type="SUPFAM" id="SSF52540">
    <property type="entry name" value="P-loop containing nucleoside triphosphate hydrolases"/>
    <property type="match status" value="1"/>
</dbReference>
<dbReference type="CDD" id="cd17933">
    <property type="entry name" value="DEXSc_RecD-like"/>
    <property type="match status" value="1"/>
</dbReference>
<dbReference type="InterPro" id="IPR050534">
    <property type="entry name" value="Coronavir_polyprotein_1ab"/>
</dbReference>